<keyword evidence="3" id="KW-1185">Reference proteome</keyword>
<name>A0AA38FZ45_TAXCH</name>
<sequence length="86" mass="10156">VRNTLTKVSVEVARWNVDKATTIRALLDDKKYKDTEIKRLTEEKEKVEAEVKNILRMAKQIGDEIIEKRPHFQEKVVTQYKSALHY</sequence>
<organism evidence="2 3">
    <name type="scientific">Taxus chinensis</name>
    <name type="common">Chinese yew</name>
    <name type="synonym">Taxus wallichiana var. chinensis</name>
    <dbReference type="NCBI Taxonomy" id="29808"/>
    <lineage>
        <taxon>Eukaryota</taxon>
        <taxon>Viridiplantae</taxon>
        <taxon>Streptophyta</taxon>
        <taxon>Embryophyta</taxon>
        <taxon>Tracheophyta</taxon>
        <taxon>Spermatophyta</taxon>
        <taxon>Pinopsida</taxon>
        <taxon>Pinidae</taxon>
        <taxon>Conifers II</taxon>
        <taxon>Cupressales</taxon>
        <taxon>Taxaceae</taxon>
        <taxon>Taxus</taxon>
    </lineage>
</organism>
<feature type="coiled-coil region" evidence="1">
    <location>
        <begin position="30"/>
        <end position="64"/>
    </location>
</feature>
<evidence type="ECO:0000313" key="2">
    <source>
        <dbReference type="EMBL" id="KAH9311669.1"/>
    </source>
</evidence>
<comment type="caution">
    <text evidence="2">The sequence shown here is derived from an EMBL/GenBank/DDBJ whole genome shotgun (WGS) entry which is preliminary data.</text>
</comment>
<evidence type="ECO:0000256" key="1">
    <source>
        <dbReference type="SAM" id="Coils"/>
    </source>
</evidence>
<gene>
    <name evidence="2" type="ORF">KI387_026704</name>
</gene>
<protein>
    <submittedName>
        <fullName evidence="2">Uncharacterized protein</fullName>
    </submittedName>
</protein>
<accession>A0AA38FZ45</accession>
<feature type="non-terminal residue" evidence="2">
    <location>
        <position position="1"/>
    </location>
</feature>
<dbReference type="EMBL" id="JAHRHJ020000006">
    <property type="protein sequence ID" value="KAH9311669.1"/>
    <property type="molecule type" value="Genomic_DNA"/>
</dbReference>
<proteinExistence type="predicted"/>
<dbReference type="Proteomes" id="UP000824469">
    <property type="component" value="Unassembled WGS sequence"/>
</dbReference>
<keyword evidence="1" id="KW-0175">Coiled coil</keyword>
<dbReference type="AlphaFoldDB" id="A0AA38FZ45"/>
<evidence type="ECO:0000313" key="3">
    <source>
        <dbReference type="Proteomes" id="UP000824469"/>
    </source>
</evidence>
<reference evidence="2 3" key="1">
    <citation type="journal article" date="2021" name="Nat. Plants">
        <title>The Taxus genome provides insights into paclitaxel biosynthesis.</title>
        <authorList>
            <person name="Xiong X."/>
            <person name="Gou J."/>
            <person name="Liao Q."/>
            <person name="Li Y."/>
            <person name="Zhou Q."/>
            <person name="Bi G."/>
            <person name="Li C."/>
            <person name="Du R."/>
            <person name="Wang X."/>
            <person name="Sun T."/>
            <person name="Guo L."/>
            <person name="Liang H."/>
            <person name="Lu P."/>
            <person name="Wu Y."/>
            <person name="Zhang Z."/>
            <person name="Ro D.K."/>
            <person name="Shang Y."/>
            <person name="Huang S."/>
            <person name="Yan J."/>
        </authorList>
    </citation>
    <scope>NUCLEOTIDE SEQUENCE [LARGE SCALE GENOMIC DNA]</scope>
    <source>
        <strain evidence="2">Ta-2019</strain>
    </source>
</reference>